<dbReference type="GO" id="GO:0006018">
    <property type="term" value="P:2-deoxyribose 1-phosphate catabolic process"/>
    <property type="evidence" value="ECO:0007669"/>
    <property type="project" value="UniProtKB-UniRule"/>
</dbReference>
<dbReference type="KEGG" id="caa:Caka_3026"/>
<evidence type="ECO:0000256" key="1">
    <source>
        <dbReference type="ARBA" id="ARBA00010936"/>
    </source>
</evidence>
<dbReference type="HOGENOM" id="CLU_053595_0_2_0"/>
<evidence type="ECO:0000313" key="9">
    <source>
        <dbReference type="Proteomes" id="UP000000925"/>
    </source>
</evidence>
<dbReference type="GO" id="GO:0016052">
    <property type="term" value="P:carbohydrate catabolic process"/>
    <property type="evidence" value="ECO:0007669"/>
    <property type="project" value="TreeGrafter"/>
</dbReference>
<keyword evidence="9" id="KW-1185">Reference proteome</keyword>
<keyword evidence="4 7" id="KW-0704">Schiff base</keyword>
<comment type="function">
    <text evidence="6 7">Catalyzes a reversible aldol reaction between acetaldehyde and D-glyceraldehyde 3-phosphate to generate 2-deoxy-D-ribose 5-phosphate.</text>
</comment>
<dbReference type="CDD" id="cd00959">
    <property type="entry name" value="DeoC"/>
    <property type="match status" value="1"/>
</dbReference>
<evidence type="ECO:0000256" key="4">
    <source>
        <dbReference type="ARBA" id="ARBA00023270"/>
    </source>
</evidence>
<dbReference type="RefSeq" id="WP_013044755.1">
    <property type="nucleotide sequence ID" value="NC_014008.1"/>
</dbReference>
<organism evidence="8 9">
    <name type="scientific">Coraliomargarita akajimensis (strain DSM 45221 / IAM 15411 / JCM 23193 / KCTC 12865 / 04OKA010-24)</name>
    <dbReference type="NCBI Taxonomy" id="583355"/>
    <lineage>
        <taxon>Bacteria</taxon>
        <taxon>Pseudomonadati</taxon>
        <taxon>Verrucomicrobiota</taxon>
        <taxon>Opitutia</taxon>
        <taxon>Puniceicoccales</taxon>
        <taxon>Coraliomargaritaceae</taxon>
        <taxon>Coraliomargarita</taxon>
    </lineage>
</organism>
<dbReference type="EMBL" id="CP001998">
    <property type="protein sequence ID" value="ADE56039.1"/>
    <property type="molecule type" value="Genomic_DNA"/>
</dbReference>
<dbReference type="Gene3D" id="3.20.20.70">
    <property type="entry name" value="Aldolase class I"/>
    <property type="match status" value="1"/>
</dbReference>
<evidence type="ECO:0000256" key="5">
    <source>
        <dbReference type="ARBA" id="ARBA00048791"/>
    </source>
</evidence>
<dbReference type="EC" id="4.1.2.4" evidence="7"/>
<dbReference type="SMART" id="SM01133">
    <property type="entry name" value="DeoC"/>
    <property type="match status" value="1"/>
</dbReference>
<dbReference type="Pfam" id="PF01791">
    <property type="entry name" value="DeoC"/>
    <property type="match status" value="1"/>
</dbReference>
<dbReference type="NCBIfam" id="TIGR00126">
    <property type="entry name" value="deoC"/>
    <property type="match status" value="1"/>
</dbReference>
<dbReference type="SUPFAM" id="SSF51569">
    <property type="entry name" value="Aldolase"/>
    <property type="match status" value="1"/>
</dbReference>
<comment type="subcellular location">
    <subcellularLocation>
        <location evidence="7">Cytoplasm</location>
    </subcellularLocation>
</comment>
<evidence type="ECO:0000256" key="3">
    <source>
        <dbReference type="ARBA" id="ARBA00023239"/>
    </source>
</evidence>
<feature type="active site" description="Schiff-base intermediate with acetaldehyde" evidence="7">
    <location>
        <position position="156"/>
    </location>
</feature>
<comment type="similarity">
    <text evidence="1 7">Belongs to the DeoC/FbaB aldolase family. DeoC type 1 subfamily.</text>
</comment>
<protein>
    <recommendedName>
        <fullName evidence="7">Deoxyribose-phosphate aldolase</fullName>
        <shortName evidence="7">DERA</shortName>
        <ecNumber evidence="7">4.1.2.4</ecNumber>
    </recommendedName>
    <alternativeName>
        <fullName evidence="7">2-deoxy-D-ribose 5-phosphate aldolase</fullName>
    </alternativeName>
    <alternativeName>
        <fullName evidence="7">Phosphodeoxyriboaldolase</fullName>
        <shortName evidence="7">Deoxyriboaldolase</shortName>
    </alternativeName>
</protein>
<evidence type="ECO:0000313" key="8">
    <source>
        <dbReference type="EMBL" id="ADE56039.1"/>
    </source>
</evidence>
<dbReference type="GO" id="GO:0009264">
    <property type="term" value="P:deoxyribonucleotide catabolic process"/>
    <property type="evidence" value="ECO:0007669"/>
    <property type="project" value="UniProtKB-UniRule"/>
</dbReference>
<dbReference type="STRING" id="583355.Caka_3026"/>
<proteinExistence type="inferred from homology"/>
<evidence type="ECO:0000256" key="7">
    <source>
        <dbReference type="HAMAP-Rule" id="MF_00114"/>
    </source>
</evidence>
<feature type="active site" description="Proton donor/acceptor" evidence="7">
    <location>
        <position position="92"/>
    </location>
</feature>
<dbReference type="OrthoDB" id="9778711at2"/>
<name>D5EHZ9_CORAD</name>
<comment type="catalytic activity">
    <reaction evidence="5 7">
        <text>2-deoxy-D-ribose 5-phosphate = D-glyceraldehyde 3-phosphate + acetaldehyde</text>
        <dbReference type="Rhea" id="RHEA:12821"/>
        <dbReference type="ChEBI" id="CHEBI:15343"/>
        <dbReference type="ChEBI" id="CHEBI:59776"/>
        <dbReference type="ChEBI" id="CHEBI:62877"/>
        <dbReference type="EC" id="4.1.2.4"/>
    </reaction>
</comment>
<keyword evidence="2 7" id="KW-0963">Cytoplasm</keyword>
<dbReference type="GO" id="GO:0005737">
    <property type="term" value="C:cytoplasm"/>
    <property type="evidence" value="ECO:0007669"/>
    <property type="project" value="UniProtKB-SubCell"/>
</dbReference>
<dbReference type="PANTHER" id="PTHR10889">
    <property type="entry name" value="DEOXYRIBOSE-PHOSPHATE ALDOLASE"/>
    <property type="match status" value="1"/>
</dbReference>
<accession>D5EHZ9</accession>
<dbReference type="Proteomes" id="UP000000925">
    <property type="component" value="Chromosome"/>
</dbReference>
<dbReference type="InterPro" id="IPR011343">
    <property type="entry name" value="DeoC"/>
</dbReference>
<keyword evidence="3 7" id="KW-0456">Lyase</keyword>
<sequence>MHPDKLARYLDATNLKLDSTDGELCALCDEAAQANYASVCVYPTNVSICSSILYNTSVAVCTVIGFPHGRSSITAKAAEINAVAEQGAGEVDIVLNYQALRAGEKSLATEDAVRLCEAAKAHNLRTKIIVETCYLNQAQKLDALLICEQAGADFIKTSTGFGSAGAQVDDIRLFADRRQNGIQIKASGGIRNLASSLEMIHAGATRLGVSAAGNIMKEAMGEQVDPVDRSNY</sequence>
<feature type="active site" description="Proton donor/acceptor" evidence="7">
    <location>
        <position position="185"/>
    </location>
</feature>
<dbReference type="FunFam" id="3.20.20.70:FF:000044">
    <property type="entry name" value="Deoxyribose-phosphate aldolase"/>
    <property type="match status" value="1"/>
</dbReference>
<dbReference type="InterPro" id="IPR028581">
    <property type="entry name" value="DeoC_typeI"/>
</dbReference>
<dbReference type="AlphaFoldDB" id="D5EHZ9"/>
<comment type="pathway">
    <text evidence="7">Carbohydrate degradation; 2-deoxy-D-ribose 1-phosphate degradation; D-glyceraldehyde 3-phosphate and acetaldehyde from 2-deoxy-alpha-D-ribose 1-phosphate: step 2/2.</text>
</comment>
<dbReference type="PANTHER" id="PTHR10889:SF1">
    <property type="entry name" value="DEOXYRIBOSE-PHOSPHATE ALDOLASE"/>
    <property type="match status" value="1"/>
</dbReference>
<dbReference type="eggNOG" id="COG0274">
    <property type="taxonomic scope" value="Bacteria"/>
</dbReference>
<dbReference type="GO" id="GO:0004139">
    <property type="term" value="F:deoxyribose-phosphate aldolase activity"/>
    <property type="evidence" value="ECO:0007669"/>
    <property type="project" value="UniProtKB-UniRule"/>
</dbReference>
<dbReference type="InterPro" id="IPR013785">
    <property type="entry name" value="Aldolase_TIM"/>
</dbReference>
<gene>
    <name evidence="7" type="primary">deoC</name>
    <name evidence="8" type="ordered locus">Caka_3026</name>
</gene>
<reference evidence="8 9" key="1">
    <citation type="journal article" date="2010" name="Stand. Genomic Sci.">
        <title>Complete genome sequence of Coraliomargarita akajimensis type strain (04OKA010-24).</title>
        <authorList>
            <person name="Mavromatis K."/>
            <person name="Abt B."/>
            <person name="Brambilla E."/>
            <person name="Lapidus A."/>
            <person name="Copeland A."/>
            <person name="Deshpande S."/>
            <person name="Nolan M."/>
            <person name="Lucas S."/>
            <person name="Tice H."/>
            <person name="Cheng J.F."/>
            <person name="Han C."/>
            <person name="Detter J.C."/>
            <person name="Woyke T."/>
            <person name="Goodwin L."/>
            <person name="Pitluck S."/>
            <person name="Held B."/>
            <person name="Brettin T."/>
            <person name="Tapia R."/>
            <person name="Ivanova N."/>
            <person name="Mikhailova N."/>
            <person name="Pati A."/>
            <person name="Liolios K."/>
            <person name="Chen A."/>
            <person name="Palaniappan K."/>
            <person name="Land M."/>
            <person name="Hauser L."/>
            <person name="Chang Y.J."/>
            <person name="Jeffries C.D."/>
            <person name="Rohde M."/>
            <person name="Goker M."/>
            <person name="Bristow J."/>
            <person name="Eisen J.A."/>
            <person name="Markowitz V."/>
            <person name="Hugenholtz P."/>
            <person name="Klenk H.P."/>
            <person name="Kyrpides N.C."/>
        </authorList>
    </citation>
    <scope>NUCLEOTIDE SEQUENCE [LARGE SCALE GENOMIC DNA]</scope>
    <source>
        <strain evidence="9">DSM 45221 / IAM 15411 / JCM 23193 / KCTC 12865</strain>
    </source>
</reference>
<dbReference type="UniPathway" id="UPA00002">
    <property type="reaction ID" value="UER00468"/>
</dbReference>
<dbReference type="HAMAP" id="MF_00114">
    <property type="entry name" value="DeoC_type1"/>
    <property type="match status" value="1"/>
</dbReference>
<evidence type="ECO:0000256" key="2">
    <source>
        <dbReference type="ARBA" id="ARBA00022490"/>
    </source>
</evidence>
<evidence type="ECO:0000256" key="6">
    <source>
        <dbReference type="ARBA" id="ARBA00056337"/>
    </source>
</evidence>
<dbReference type="PIRSF" id="PIRSF001357">
    <property type="entry name" value="DeoC"/>
    <property type="match status" value="1"/>
</dbReference>
<dbReference type="InterPro" id="IPR002915">
    <property type="entry name" value="DeoC/FbaB/LacD_aldolase"/>
</dbReference>